<gene>
    <name evidence="2" type="primary">lytH</name>
    <name evidence="2" type="ORF">MAQ5080_01489</name>
</gene>
<dbReference type="Pfam" id="PF01551">
    <property type="entry name" value="Peptidase_M23"/>
    <property type="match status" value="1"/>
</dbReference>
<dbReference type="AlphaFoldDB" id="A0A1A8TDD0"/>
<dbReference type="InterPro" id="IPR050570">
    <property type="entry name" value="Cell_wall_metabolism_enzyme"/>
</dbReference>
<protein>
    <submittedName>
        <fullName evidence="2">L-Ala--D-Glu endopeptidase</fullName>
        <ecNumber evidence="2">3.4.-.-</ecNumber>
    </submittedName>
</protein>
<reference evidence="2 3" key="1">
    <citation type="submission" date="2016-06" db="EMBL/GenBank/DDBJ databases">
        <authorList>
            <person name="Kjaerup R.B."/>
            <person name="Dalgaard T.S."/>
            <person name="Juul-Madsen H.R."/>
        </authorList>
    </citation>
    <scope>NUCLEOTIDE SEQUENCE [LARGE SCALE GENOMIC DNA]</scope>
    <source>
        <strain evidence="2 3">CECT 5080</strain>
    </source>
</reference>
<accession>A0A1A8TDD0</accession>
<proteinExistence type="predicted"/>
<dbReference type="PANTHER" id="PTHR21666:SF268">
    <property type="entry name" value="PEPTIDASE M23 DOMAIN-CONTAINING PROTEIN"/>
    <property type="match status" value="1"/>
</dbReference>
<dbReference type="Proteomes" id="UP000092627">
    <property type="component" value="Unassembled WGS sequence"/>
</dbReference>
<evidence type="ECO:0000313" key="2">
    <source>
        <dbReference type="EMBL" id="SBS29743.1"/>
    </source>
</evidence>
<feature type="domain" description="M23ase beta-sheet core" evidence="1">
    <location>
        <begin position="64"/>
        <end position="152"/>
    </location>
</feature>
<evidence type="ECO:0000313" key="3">
    <source>
        <dbReference type="Proteomes" id="UP000092627"/>
    </source>
</evidence>
<evidence type="ECO:0000259" key="1">
    <source>
        <dbReference type="Pfam" id="PF01551"/>
    </source>
</evidence>
<dbReference type="STRING" id="295068.MAQ5080_01489"/>
<dbReference type="EMBL" id="FLOC01000007">
    <property type="protein sequence ID" value="SBS29743.1"/>
    <property type="molecule type" value="Genomic_DNA"/>
</dbReference>
<dbReference type="Gene3D" id="2.70.70.10">
    <property type="entry name" value="Glucose Permease (Domain IIA)"/>
    <property type="match status" value="1"/>
</dbReference>
<dbReference type="CDD" id="cd12797">
    <property type="entry name" value="M23_peptidase"/>
    <property type="match status" value="1"/>
</dbReference>
<dbReference type="InterPro" id="IPR016047">
    <property type="entry name" value="M23ase_b-sheet_dom"/>
</dbReference>
<sequence length="186" mass="20431">MESTMNKVRLATGALMMAALGVTGGAWSTYHNWSEPKVMPVVGATSRDWHPDTFWYEPWGQSLVHKGMDIFAERGTPVVAATHHIILSVNDSARGGKNIWALGPNWRLHYYAHLDSIVEDLAGYIDAGTQLGTVGSSGNAQGKPPHLHYGIRLVFADRSRIDDATLGEQKAHWLNPIDYLAPAINM</sequence>
<keyword evidence="3" id="KW-1185">Reference proteome</keyword>
<dbReference type="EC" id="3.4.-.-" evidence="2"/>
<keyword evidence="2" id="KW-0378">Hydrolase</keyword>
<dbReference type="PANTHER" id="PTHR21666">
    <property type="entry name" value="PEPTIDASE-RELATED"/>
    <property type="match status" value="1"/>
</dbReference>
<dbReference type="GO" id="GO:0004222">
    <property type="term" value="F:metalloendopeptidase activity"/>
    <property type="evidence" value="ECO:0007669"/>
    <property type="project" value="TreeGrafter"/>
</dbReference>
<name>A0A1A8TDD0_9GAMM</name>
<dbReference type="SUPFAM" id="SSF51261">
    <property type="entry name" value="Duplicated hybrid motif"/>
    <property type="match status" value="1"/>
</dbReference>
<dbReference type="InterPro" id="IPR011055">
    <property type="entry name" value="Dup_hybrid_motif"/>
</dbReference>
<organism evidence="2 3">
    <name type="scientific">Marinomonas aquimarina</name>
    <dbReference type="NCBI Taxonomy" id="295068"/>
    <lineage>
        <taxon>Bacteria</taxon>
        <taxon>Pseudomonadati</taxon>
        <taxon>Pseudomonadota</taxon>
        <taxon>Gammaproteobacteria</taxon>
        <taxon>Oceanospirillales</taxon>
        <taxon>Oceanospirillaceae</taxon>
        <taxon>Marinomonas</taxon>
    </lineage>
</organism>